<dbReference type="AlphaFoldDB" id="A0A0A9ESE4"/>
<dbReference type="EMBL" id="GBRH01194286">
    <property type="protein sequence ID" value="JAE03610.1"/>
    <property type="molecule type" value="Transcribed_RNA"/>
</dbReference>
<name>A0A0A9ESE4_ARUDO</name>
<proteinExistence type="predicted"/>
<reference evidence="1" key="2">
    <citation type="journal article" date="2015" name="Data Brief">
        <title>Shoot transcriptome of the giant reed, Arundo donax.</title>
        <authorList>
            <person name="Barrero R.A."/>
            <person name="Guerrero F.D."/>
            <person name="Moolhuijzen P."/>
            <person name="Goolsby J.A."/>
            <person name="Tidwell J."/>
            <person name="Bellgard S.E."/>
            <person name="Bellgard M.I."/>
        </authorList>
    </citation>
    <scope>NUCLEOTIDE SEQUENCE</scope>
    <source>
        <tissue evidence="1">Shoot tissue taken approximately 20 cm above the soil surface</tissue>
    </source>
</reference>
<sequence length="51" mass="5319">MATATGPHGRRGWGSPLHFASACCSARPGHVRGAWRRSRAGGSACRRWGGG</sequence>
<protein>
    <submittedName>
        <fullName evidence="1">Uncharacterized protein</fullName>
    </submittedName>
</protein>
<reference evidence="1" key="1">
    <citation type="submission" date="2014-09" db="EMBL/GenBank/DDBJ databases">
        <authorList>
            <person name="Magalhaes I.L.F."/>
            <person name="Oliveira U."/>
            <person name="Santos F.R."/>
            <person name="Vidigal T.H.D.A."/>
            <person name="Brescovit A.D."/>
            <person name="Santos A.J."/>
        </authorList>
    </citation>
    <scope>NUCLEOTIDE SEQUENCE</scope>
    <source>
        <tissue evidence="1">Shoot tissue taken approximately 20 cm above the soil surface</tissue>
    </source>
</reference>
<evidence type="ECO:0000313" key="1">
    <source>
        <dbReference type="EMBL" id="JAE03610.1"/>
    </source>
</evidence>
<accession>A0A0A9ESE4</accession>
<organism evidence="1">
    <name type="scientific">Arundo donax</name>
    <name type="common">Giant reed</name>
    <name type="synonym">Donax arundinaceus</name>
    <dbReference type="NCBI Taxonomy" id="35708"/>
    <lineage>
        <taxon>Eukaryota</taxon>
        <taxon>Viridiplantae</taxon>
        <taxon>Streptophyta</taxon>
        <taxon>Embryophyta</taxon>
        <taxon>Tracheophyta</taxon>
        <taxon>Spermatophyta</taxon>
        <taxon>Magnoliopsida</taxon>
        <taxon>Liliopsida</taxon>
        <taxon>Poales</taxon>
        <taxon>Poaceae</taxon>
        <taxon>PACMAD clade</taxon>
        <taxon>Arundinoideae</taxon>
        <taxon>Arundineae</taxon>
        <taxon>Arundo</taxon>
    </lineage>
</organism>